<dbReference type="PANTHER" id="PTHR11732">
    <property type="entry name" value="ALDO/KETO REDUCTASE"/>
    <property type="match status" value="1"/>
</dbReference>
<keyword evidence="1" id="KW-0521">NADP</keyword>
<evidence type="ECO:0000256" key="1">
    <source>
        <dbReference type="ARBA" id="ARBA00022857"/>
    </source>
</evidence>
<dbReference type="Proteomes" id="UP000233180">
    <property type="component" value="Unassembled WGS sequence"/>
</dbReference>
<reference evidence="6" key="2">
    <citation type="submission" date="2025-08" db="UniProtKB">
        <authorList>
            <consortium name="Ensembl"/>
        </authorList>
    </citation>
    <scope>IDENTIFICATION</scope>
</reference>
<keyword evidence="7" id="KW-1185">Reference proteome</keyword>
<dbReference type="PIRSF" id="PIRSF000097">
    <property type="entry name" value="AKR"/>
    <property type="match status" value="1"/>
</dbReference>
<evidence type="ECO:0000256" key="3">
    <source>
        <dbReference type="PIRSR" id="PIRSR000097-1"/>
    </source>
</evidence>
<dbReference type="GeneTree" id="ENSGT00940000153272"/>
<dbReference type="Gene3D" id="3.20.20.100">
    <property type="entry name" value="NADP-dependent oxidoreductase domain"/>
    <property type="match status" value="2"/>
</dbReference>
<evidence type="ECO:0000313" key="6">
    <source>
        <dbReference type="Ensembl" id="ENSRBIP00000031182.1"/>
    </source>
</evidence>
<sequence>MLPHHFMLNNSTKMAILGLGTWKSPLGQVTEAVKVAIDIGYCHIDCTHVYQNKNEVGVAIQEKLREQVVKREELFMVNKLWQAYHEKGLVKGACQKMLVDLKLDYLDLYHIRWPKNESGNVVPSDTNILDTWAGMEELVDEGLVKAVNQTECHLYLTQEKLIQYCQFKGIMVTAYSPLSSPDRPWAKPADPSLLEDPRIKAITAKHNKTTAQVLIWNLVVIPKSVTPEHITENFKVFDFKLNSQDMTTLFSCNRNGSICALVGCASRKDYPFHEEF</sequence>
<dbReference type="InterPro" id="IPR036812">
    <property type="entry name" value="NAD(P)_OxRdtase_dom_sf"/>
</dbReference>
<evidence type="ECO:0000259" key="5">
    <source>
        <dbReference type="Pfam" id="PF00248"/>
    </source>
</evidence>
<protein>
    <recommendedName>
        <fullName evidence="5">NADP-dependent oxidoreductase domain-containing protein</fullName>
    </recommendedName>
</protein>
<dbReference type="GO" id="GO:0016491">
    <property type="term" value="F:oxidoreductase activity"/>
    <property type="evidence" value="ECO:0007669"/>
    <property type="project" value="UniProtKB-KW"/>
</dbReference>
<name>A0A2K6M5Z3_RHIBE</name>
<proteinExistence type="predicted"/>
<feature type="site" description="Lowers pKa of active site Tyr" evidence="4">
    <location>
        <position position="79"/>
    </location>
</feature>
<dbReference type="PRINTS" id="PR00069">
    <property type="entry name" value="ALDKETRDTASE"/>
</dbReference>
<evidence type="ECO:0000256" key="4">
    <source>
        <dbReference type="PIRSR" id="PIRSR000097-3"/>
    </source>
</evidence>
<dbReference type="SUPFAM" id="SSF51430">
    <property type="entry name" value="NAD(P)-linked oxidoreductase"/>
    <property type="match status" value="1"/>
</dbReference>
<dbReference type="OMA" id="LWNDSHQ"/>
<organism evidence="6 7">
    <name type="scientific">Rhinopithecus bieti</name>
    <name type="common">Black snub-nosed monkey</name>
    <name type="synonym">Pygathrix bieti</name>
    <dbReference type="NCBI Taxonomy" id="61621"/>
    <lineage>
        <taxon>Eukaryota</taxon>
        <taxon>Metazoa</taxon>
        <taxon>Chordata</taxon>
        <taxon>Craniata</taxon>
        <taxon>Vertebrata</taxon>
        <taxon>Euteleostomi</taxon>
        <taxon>Mammalia</taxon>
        <taxon>Eutheria</taxon>
        <taxon>Euarchontoglires</taxon>
        <taxon>Primates</taxon>
        <taxon>Haplorrhini</taxon>
        <taxon>Catarrhini</taxon>
        <taxon>Cercopithecidae</taxon>
        <taxon>Colobinae</taxon>
        <taxon>Rhinopithecus</taxon>
    </lineage>
</organism>
<keyword evidence="2" id="KW-0560">Oxidoreductase</keyword>
<dbReference type="AlphaFoldDB" id="A0A2K6M5Z3"/>
<reference evidence="6" key="3">
    <citation type="submission" date="2025-09" db="UniProtKB">
        <authorList>
            <consortium name="Ensembl"/>
        </authorList>
    </citation>
    <scope>IDENTIFICATION</scope>
</reference>
<reference evidence="6 7" key="1">
    <citation type="submission" date="2016-06" db="EMBL/GenBank/DDBJ databases">
        <title>Genome of Rhinopithecus bieti.</title>
        <authorList>
            <person name="Wu"/>
            <person name="C.-I. and Zhang"/>
            <person name="Y."/>
        </authorList>
    </citation>
    <scope>NUCLEOTIDE SEQUENCE</scope>
</reference>
<dbReference type="Pfam" id="PF00248">
    <property type="entry name" value="Aldo_ket_red"/>
    <property type="match status" value="1"/>
</dbReference>
<dbReference type="InterPro" id="IPR020471">
    <property type="entry name" value="AKR"/>
</dbReference>
<feature type="domain" description="NADP-dependent oxidoreductase" evidence="5">
    <location>
        <begin position="17"/>
        <end position="147"/>
    </location>
</feature>
<evidence type="ECO:0000256" key="2">
    <source>
        <dbReference type="ARBA" id="ARBA00023002"/>
    </source>
</evidence>
<accession>A0A2K6M5Z3</accession>
<evidence type="ECO:0000313" key="7">
    <source>
        <dbReference type="Proteomes" id="UP000233180"/>
    </source>
</evidence>
<dbReference type="InterPro" id="IPR023210">
    <property type="entry name" value="NADP_OxRdtase_dom"/>
</dbReference>
<dbReference type="STRING" id="61621.ENSRBIP00000031182"/>
<feature type="active site" description="Proton donor" evidence="3">
    <location>
        <position position="50"/>
    </location>
</feature>
<dbReference type="Ensembl" id="ENSRBIT00000055148.1">
    <property type="protein sequence ID" value="ENSRBIP00000031182.1"/>
    <property type="gene ID" value="ENSRBIG00000039437.1"/>
</dbReference>